<organism evidence="2 3">
    <name type="scientific">Rhizobium halophytocola</name>
    <dbReference type="NCBI Taxonomy" id="735519"/>
    <lineage>
        <taxon>Bacteria</taxon>
        <taxon>Pseudomonadati</taxon>
        <taxon>Pseudomonadota</taxon>
        <taxon>Alphaproteobacteria</taxon>
        <taxon>Hyphomicrobiales</taxon>
        <taxon>Rhizobiaceae</taxon>
        <taxon>Rhizobium/Agrobacterium group</taxon>
        <taxon>Rhizobium</taxon>
    </lineage>
</organism>
<keyword evidence="3" id="KW-1185">Reference proteome</keyword>
<evidence type="ECO:0000313" key="3">
    <source>
        <dbReference type="Proteomes" id="UP000759443"/>
    </source>
</evidence>
<keyword evidence="1" id="KW-1133">Transmembrane helix</keyword>
<dbReference type="EMBL" id="JAGGJU010000003">
    <property type="protein sequence ID" value="MBP1849965.1"/>
    <property type="molecule type" value="Genomic_DNA"/>
</dbReference>
<keyword evidence="1" id="KW-0812">Transmembrane</keyword>
<dbReference type="RefSeq" id="WP_209943462.1">
    <property type="nucleotide sequence ID" value="NZ_JAGGJU010000003.1"/>
</dbReference>
<name>A0ABS4DWC0_9HYPH</name>
<reference evidence="2 3" key="1">
    <citation type="submission" date="2021-03" db="EMBL/GenBank/DDBJ databases">
        <title>Genomic Encyclopedia of Type Strains, Phase IV (KMG-IV): sequencing the most valuable type-strain genomes for metagenomic binning, comparative biology and taxonomic classification.</title>
        <authorList>
            <person name="Goeker M."/>
        </authorList>
    </citation>
    <scope>NUCLEOTIDE SEQUENCE [LARGE SCALE GENOMIC DNA]</scope>
    <source>
        <strain evidence="2 3">DSM 21600</strain>
    </source>
</reference>
<evidence type="ECO:0000256" key="1">
    <source>
        <dbReference type="SAM" id="Phobius"/>
    </source>
</evidence>
<dbReference type="Proteomes" id="UP000759443">
    <property type="component" value="Unassembled WGS sequence"/>
</dbReference>
<proteinExistence type="predicted"/>
<accession>A0ABS4DWC0</accession>
<sequence>MSNAGSKAEDLPLLSSGFVAKVTAVVLVIAALSVAINIGARMLGDRLVIAGHTDSTEVLTIVVGQDALRLPANTLRFASQRHSGLTERVDLAFLWPEMSGYRREYRDRFDDVSRSDGLIFLQLSQSTMSRDMSGRLDAIYDHLFEGSPKPFSHGLVEHRLRPGTGFDGEIVLTAARPGEPDYVVRCLMPAAGQPTSSGDCQRDVHVGQDLTVLYRFSAKLLPDWAKLDSSVVGYVSDRVSKVQTADLQ</sequence>
<comment type="caution">
    <text evidence="2">The sequence shown here is derived from an EMBL/GenBank/DDBJ whole genome shotgun (WGS) entry which is preliminary data.</text>
</comment>
<keyword evidence="1" id="KW-0472">Membrane</keyword>
<feature type="transmembrane region" description="Helical" evidence="1">
    <location>
        <begin position="18"/>
        <end position="40"/>
    </location>
</feature>
<evidence type="ECO:0008006" key="4">
    <source>
        <dbReference type="Google" id="ProtNLM"/>
    </source>
</evidence>
<gene>
    <name evidence="2" type="ORF">J2Z17_001386</name>
</gene>
<protein>
    <recommendedName>
        <fullName evidence="4">Transmembrane anchored protein</fullName>
    </recommendedName>
</protein>
<evidence type="ECO:0000313" key="2">
    <source>
        <dbReference type="EMBL" id="MBP1849965.1"/>
    </source>
</evidence>